<evidence type="ECO:0000313" key="2">
    <source>
        <dbReference type="EMBL" id="KUI57737.1"/>
    </source>
</evidence>
<gene>
    <name evidence="2" type="ORF">VP1G_05036</name>
</gene>
<dbReference type="STRING" id="694573.A0A194V1D3"/>
<dbReference type="Proteomes" id="UP000078576">
    <property type="component" value="Unassembled WGS sequence"/>
</dbReference>
<feature type="region of interest" description="Disordered" evidence="1">
    <location>
        <begin position="254"/>
        <end position="273"/>
    </location>
</feature>
<keyword evidence="3" id="KW-1185">Reference proteome</keyword>
<proteinExistence type="predicted"/>
<name>A0A194V1D3_CYTMA</name>
<evidence type="ECO:0000313" key="3">
    <source>
        <dbReference type="Proteomes" id="UP000078576"/>
    </source>
</evidence>
<dbReference type="AlphaFoldDB" id="A0A194V1D3"/>
<accession>A0A194V1D3</accession>
<dbReference type="EMBL" id="KN714703">
    <property type="protein sequence ID" value="KUI57737.1"/>
    <property type="molecule type" value="Genomic_DNA"/>
</dbReference>
<evidence type="ECO:0000256" key="1">
    <source>
        <dbReference type="SAM" id="MobiDB-lite"/>
    </source>
</evidence>
<feature type="region of interest" description="Disordered" evidence="1">
    <location>
        <begin position="1"/>
        <end position="32"/>
    </location>
</feature>
<feature type="compositionally biased region" description="Low complexity" evidence="1">
    <location>
        <begin position="261"/>
        <end position="273"/>
    </location>
</feature>
<feature type="compositionally biased region" description="Low complexity" evidence="1">
    <location>
        <begin position="1"/>
        <end position="24"/>
    </location>
</feature>
<reference evidence="3" key="1">
    <citation type="submission" date="2014-12" db="EMBL/GenBank/DDBJ databases">
        <title>Genome Sequence of Valsa Canker Pathogens Uncovers a Specific Adaption of Colonization on Woody Bark.</title>
        <authorList>
            <person name="Yin Z."/>
            <person name="Liu H."/>
            <person name="Gao X."/>
            <person name="Li Z."/>
            <person name="Song N."/>
            <person name="Ke X."/>
            <person name="Dai Q."/>
            <person name="Wu Y."/>
            <person name="Sun Y."/>
            <person name="Xu J.-R."/>
            <person name="Kang Z.K."/>
            <person name="Wang L."/>
            <person name="Huang L."/>
        </authorList>
    </citation>
    <scope>NUCLEOTIDE SEQUENCE [LARGE SCALE GENOMIC DNA]</scope>
    <source>
        <strain evidence="3">SXYL134</strain>
    </source>
</reference>
<sequence>MAAGTTSTSSSSSSSSDSDSGSDISADDVTQDSRDVLVQRLNDLAQRLSAADVRASDVGALHAQVDDMERVLSRGSRARSASRHSSSGTSELHKARPVLLLPTHLHPSSVEQPEPVAAAADATSGNDSPKISSEMADRIVEEAEGLCAEMASVIESLQKRREESDHLHAVLIQREGAADKLILEQAGRIGELEDTVAEDESELRYLKIQLRGIEAQCMGYIPKGADPELDLSIRNWKKDWTSLRDRWATRRATSFASGDESSTFSNSASPSAG</sequence>
<organism evidence="2 3">
    <name type="scientific">Cytospora mali</name>
    <name type="common">Apple Valsa canker fungus</name>
    <name type="synonym">Valsa mali</name>
    <dbReference type="NCBI Taxonomy" id="578113"/>
    <lineage>
        <taxon>Eukaryota</taxon>
        <taxon>Fungi</taxon>
        <taxon>Dikarya</taxon>
        <taxon>Ascomycota</taxon>
        <taxon>Pezizomycotina</taxon>
        <taxon>Sordariomycetes</taxon>
        <taxon>Sordariomycetidae</taxon>
        <taxon>Diaporthales</taxon>
        <taxon>Cytosporaceae</taxon>
        <taxon>Cytospora</taxon>
    </lineage>
</organism>
<feature type="region of interest" description="Disordered" evidence="1">
    <location>
        <begin position="48"/>
        <end position="132"/>
    </location>
</feature>
<protein>
    <submittedName>
        <fullName evidence="2">Uncharacterized protein</fullName>
    </submittedName>
</protein>
<dbReference type="OrthoDB" id="4448936at2759"/>